<proteinExistence type="predicted"/>
<evidence type="ECO:0000256" key="2">
    <source>
        <dbReference type="ARBA" id="ARBA00011915"/>
    </source>
</evidence>
<name>A0A3N1MCI2_9PROT</name>
<dbReference type="InterPro" id="IPR045004">
    <property type="entry name" value="ECH_dom"/>
</dbReference>
<dbReference type="NCBIfam" id="NF004127">
    <property type="entry name" value="PRK05617.1"/>
    <property type="match status" value="1"/>
</dbReference>
<accession>A0A3N1MCI2</accession>
<evidence type="ECO:0000259" key="4">
    <source>
        <dbReference type="Pfam" id="PF16113"/>
    </source>
</evidence>
<keyword evidence="3 5" id="KW-0378">Hydrolase</keyword>
<dbReference type="EC" id="3.1.2.4" evidence="2"/>
<comment type="caution">
    <text evidence="5">The sequence shown here is derived from an EMBL/GenBank/DDBJ whole genome shotgun (WGS) entry which is preliminary data.</text>
</comment>
<evidence type="ECO:0000256" key="1">
    <source>
        <dbReference type="ARBA" id="ARBA00001709"/>
    </source>
</evidence>
<dbReference type="Proteomes" id="UP000278222">
    <property type="component" value="Unassembled WGS sequence"/>
</dbReference>
<dbReference type="OrthoDB" id="9790967at2"/>
<dbReference type="PANTHER" id="PTHR43176">
    <property type="entry name" value="3-HYDROXYISOBUTYRYL-COA HYDROLASE-RELATED"/>
    <property type="match status" value="1"/>
</dbReference>
<dbReference type="RefSeq" id="WP_123688184.1">
    <property type="nucleotide sequence ID" value="NZ_AP019700.1"/>
</dbReference>
<dbReference type="InterPro" id="IPR032259">
    <property type="entry name" value="HIBYL-CoA-H"/>
</dbReference>
<dbReference type="AlphaFoldDB" id="A0A3N1MCI2"/>
<evidence type="ECO:0000313" key="5">
    <source>
        <dbReference type="EMBL" id="ROQ01423.1"/>
    </source>
</evidence>
<evidence type="ECO:0000256" key="3">
    <source>
        <dbReference type="ARBA" id="ARBA00022801"/>
    </source>
</evidence>
<dbReference type="PANTHER" id="PTHR43176:SF3">
    <property type="entry name" value="3-HYDROXYISOBUTYRYL-COA HYDROLASE, MITOCHONDRIAL"/>
    <property type="match status" value="1"/>
</dbReference>
<dbReference type="GO" id="GO:0003860">
    <property type="term" value="F:3-hydroxyisobutyryl-CoA hydrolase activity"/>
    <property type="evidence" value="ECO:0007669"/>
    <property type="project" value="UniProtKB-EC"/>
</dbReference>
<feature type="domain" description="Enoyl-CoA hydratase/isomerase" evidence="4">
    <location>
        <begin position="13"/>
        <end position="338"/>
    </location>
</feature>
<dbReference type="FunFam" id="3.90.226.10:FF:000026">
    <property type="entry name" value="3-hydroxyisobutyryl-CoA hydrolase, mitochondrial"/>
    <property type="match status" value="1"/>
</dbReference>
<dbReference type="EMBL" id="RJKX01000011">
    <property type="protein sequence ID" value="ROQ01423.1"/>
    <property type="molecule type" value="Genomic_DNA"/>
</dbReference>
<dbReference type="Gene3D" id="3.90.226.10">
    <property type="entry name" value="2-enoyl-CoA Hydratase, Chain A, domain 1"/>
    <property type="match status" value="1"/>
</dbReference>
<protein>
    <recommendedName>
        <fullName evidence="2">3-hydroxyisobutyryl-CoA hydrolase</fullName>
        <ecNumber evidence="2">3.1.2.4</ecNumber>
    </recommendedName>
</protein>
<dbReference type="SUPFAM" id="SSF52096">
    <property type="entry name" value="ClpP/crotonase"/>
    <property type="match status" value="1"/>
</dbReference>
<sequence length="348" mass="37457">MTDDIRIETADGIGTVTLDRPKALNALTLPMIRAMAPALAAWEADPAIRAVIVKGAGERAFCAGGDVRAIWEAGRNGRDGSPDHPTRAFFREEYQLNRQIHRYSKPYVALLDGITMGGGVGLSVHGSHRIVTEKTMFAMPETAIGLFPDVGATWFLTRCPDGIGTYLALTGARLKGADVLAADTGAHFVPSAAIPALEAAIRAGTPVDDAVAAHRADPGPGTLAPHLDTIRRCFAHGTIEDILEALSRDGSDFARETRDGLLHRSPTSLRVVLEQMQRGRGLSIEDALVMEYRLVQACMDGHDFFEGIRAVLVDKDHAPKWQPASLDEVGPDLVARHFARPAEGDLSF</sequence>
<reference evidence="5 6" key="1">
    <citation type="submission" date="2018-11" db="EMBL/GenBank/DDBJ databases">
        <title>Genomic Encyclopedia of Type Strains, Phase IV (KMG-IV): sequencing the most valuable type-strain genomes for metagenomic binning, comparative biology and taxonomic classification.</title>
        <authorList>
            <person name="Goeker M."/>
        </authorList>
    </citation>
    <scope>NUCLEOTIDE SEQUENCE [LARGE SCALE GENOMIC DNA]</scope>
    <source>
        <strain evidence="5 6">DSM 5900</strain>
    </source>
</reference>
<keyword evidence="6" id="KW-1185">Reference proteome</keyword>
<dbReference type="GO" id="GO:0006574">
    <property type="term" value="P:L-valine catabolic process"/>
    <property type="evidence" value="ECO:0007669"/>
    <property type="project" value="TreeGrafter"/>
</dbReference>
<evidence type="ECO:0000313" key="6">
    <source>
        <dbReference type="Proteomes" id="UP000278222"/>
    </source>
</evidence>
<gene>
    <name evidence="5" type="ORF">EDC65_0602</name>
</gene>
<dbReference type="InterPro" id="IPR029045">
    <property type="entry name" value="ClpP/crotonase-like_dom_sf"/>
</dbReference>
<comment type="catalytic activity">
    <reaction evidence="1">
        <text>3-hydroxy-2-methylpropanoyl-CoA + H2O = 3-hydroxy-2-methylpropanoate + CoA + H(+)</text>
        <dbReference type="Rhea" id="RHEA:20888"/>
        <dbReference type="ChEBI" id="CHEBI:11805"/>
        <dbReference type="ChEBI" id="CHEBI:15377"/>
        <dbReference type="ChEBI" id="CHEBI:15378"/>
        <dbReference type="ChEBI" id="CHEBI:57287"/>
        <dbReference type="ChEBI" id="CHEBI:57340"/>
        <dbReference type="EC" id="3.1.2.4"/>
    </reaction>
</comment>
<dbReference type="Pfam" id="PF16113">
    <property type="entry name" value="ECH_2"/>
    <property type="match status" value="1"/>
</dbReference>
<dbReference type="CDD" id="cd06558">
    <property type="entry name" value="crotonase-like"/>
    <property type="match status" value="1"/>
</dbReference>
<organism evidence="5 6">
    <name type="scientific">Stella humosa</name>
    <dbReference type="NCBI Taxonomy" id="94"/>
    <lineage>
        <taxon>Bacteria</taxon>
        <taxon>Pseudomonadati</taxon>
        <taxon>Pseudomonadota</taxon>
        <taxon>Alphaproteobacteria</taxon>
        <taxon>Rhodospirillales</taxon>
        <taxon>Stellaceae</taxon>
        <taxon>Stella</taxon>
    </lineage>
</organism>